<protein>
    <submittedName>
        <fullName evidence="2">Uncharacterized protein</fullName>
    </submittedName>
</protein>
<sequence>MDANLCGSGQASPNRLTKHGADDKNGSLKPLVMNYIKARRLWAAMKISKKQFHGQEKQQQQQELHSNNTRKVSNTVQYHPFQPISKVVTLEDWILSSPDFNRSYTSGGDLRNTSLKGSLMKFMKPIRLWAAMKIRKNQFHGQENQQQLLKNTCKVVTLEDWILSSPGFSTSSSGGSLHESKQSSNRIHPSVDGEYEKIVPNSRASFSVEIDKDEKGQSENTSLCRNKSRKLKKRVSFRNPEVADIFLLESPQTNL</sequence>
<comment type="caution">
    <text evidence="2">The sequence shown here is derived from an EMBL/GenBank/DDBJ whole genome shotgun (WGS) entry which is preliminary data.</text>
</comment>
<feature type="region of interest" description="Disordered" evidence="1">
    <location>
        <begin position="168"/>
        <end position="194"/>
    </location>
</feature>
<dbReference type="EMBL" id="JBFOLJ010000013">
    <property type="protein sequence ID" value="KAL2483762.1"/>
    <property type="molecule type" value="Genomic_DNA"/>
</dbReference>
<feature type="region of interest" description="Disordered" evidence="1">
    <location>
        <begin position="1"/>
        <end position="24"/>
    </location>
</feature>
<evidence type="ECO:0000313" key="3">
    <source>
        <dbReference type="Proteomes" id="UP001604277"/>
    </source>
</evidence>
<gene>
    <name evidence="2" type="ORF">Fot_45206</name>
</gene>
<proteinExistence type="predicted"/>
<evidence type="ECO:0000256" key="1">
    <source>
        <dbReference type="SAM" id="MobiDB-lite"/>
    </source>
</evidence>
<organism evidence="2 3">
    <name type="scientific">Forsythia ovata</name>
    <dbReference type="NCBI Taxonomy" id="205694"/>
    <lineage>
        <taxon>Eukaryota</taxon>
        <taxon>Viridiplantae</taxon>
        <taxon>Streptophyta</taxon>
        <taxon>Embryophyta</taxon>
        <taxon>Tracheophyta</taxon>
        <taxon>Spermatophyta</taxon>
        <taxon>Magnoliopsida</taxon>
        <taxon>eudicotyledons</taxon>
        <taxon>Gunneridae</taxon>
        <taxon>Pentapetalae</taxon>
        <taxon>asterids</taxon>
        <taxon>lamiids</taxon>
        <taxon>Lamiales</taxon>
        <taxon>Oleaceae</taxon>
        <taxon>Forsythieae</taxon>
        <taxon>Forsythia</taxon>
    </lineage>
</organism>
<dbReference type="Proteomes" id="UP001604277">
    <property type="component" value="Unassembled WGS sequence"/>
</dbReference>
<keyword evidence="3" id="KW-1185">Reference proteome</keyword>
<feature type="compositionally biased region" description="Low complexity" evidence="1">
    <location>
        <begin position="168"/>
        <end position="177"/>
    </location>
</feature>
<evidence type="ECO:0000313" key="2">
    <source>
        <dbReference type="EMBL" id="KAL2483762.1"/>
    </source>
</evidence>
<accession>A0ABD1R5S0</accession>
<name>A0ABD1R5S0_9LAMI</name>
<dbReference type="AlphaFoldDB" id="A0ABD1R5S0"/>
<reference evidence="3" key="1">
    <citation type="submission" date="2024-07" db="EMBL/GenBank/DDBJ databases">
        <title>Two chromosome-level genome assemblies of Korean endemic species Abeliophyllum distichum and Forsythia ovata (Oleaceae).</title>
        <authorList>
            <person name="Jang H."/>
        </authorList>
    </citation>
    <scope>NUCLEOTIDE SEQUENCE [LARGE SCALE GENOMIC DNA]</scope>
</reference>